<evidence type="ECO:0000313" key="6">
    <source>
        <dbReference type="Proteomes" id="UP000292120"/>
    </source>
</evidence>
<keyword evidence="2" id="KW-0964">Secreted</keyword>
<dbReference type="AlphaFoldDB" id="A0A4Q9H283"/>
<dbReference type="GO" id="GO:0005509">
    <property type="term" value="F:calcium ion binding"/>
    <property type="evidence" value="ECO:0007669"/>
    <property type="project" value="InterPro"/>
</dbReference>
<dbReference type="PRINTS" id="PR00313">
    <property type="entry name" value="CABNDNGRPT"/>
</dbReference>
<evidence type="ECO:0000259" key="4">
    <source>
        <dbReference type="Pfam" id="PF06594"/>
    </source>
</evidence>
<evidence type="ECO:0000256" key="3">
    <source>
        <dbReference type="ARBA" id="ARBA00022837"/>
    </source>
</evidence>
<dbReference type="PANTHER" id="PTHR38340:SF1">
    <property type="entry name" value="S-LAYER PROTEIN"/>
    <property type="match status" value="1"/>
</dbReference>
<dbReference type="InterPro" id="IPR050557">
    <property type="entry name" value="RTX_toxin/Mannuronan_C5-epim"/>
</dbReference>
<gene>
    <name evidence="5" type="ORF">EYS42_01345</name>
</gene>
<dbReference type="EMBL" id="SIXI01000001">
    <property type="protein sequence ID" value="TBO34118.1"/>
    <property type="molecule type" value="Genomic_DNA"/>
</dbReference>
<dbReference type="Proteomes" id="UP000292120">
    <property type="component" value="Unassembled WGS sequence"/>
</dbReference>
<dbReference type="InterPro" id="IPR001343">
    <property type="entry name" value="Hemolysn_Ca-bd"/>
</dbReference>
<proteinExistence type="predicted"/>
<comment type="subcellular location">
    <subcellularLocation>
        <location evidence="1">Secreted</location>
    </subcellularLocation>
</comment>
<feature type="domain" description="Haemolysin-type calcium binding-related" evidence="4">
    <location>
        <begin position="552"/>
        <end position="590"/>
    </location>
</feature>
<dbReference type="GO" id="GO:0005576">
    <property type="term" value="C:extracellular region"/>
    <property type="evidence" value="ECO:0007669"/>
    <property type="project" value="UniProtKB-SubCell"/>
</dbReference>
<dbReference type="SUPFAM" id="SSF51120">
    <property type="entry name" value="beta-Roll"/>
    <property type="match status" value="2"/>
</dbReference>
<dbReference type="InterPro" id="IPR011049">
    <property type="entry name" value="Serralysin-like_metalloprot_C"/>
</dbReference>
<dbReference type="InterPro" id="IPR010566">
    <property type="entry name" value="Haemolys_ca-bd"/>
</dbReference>
<dbReference type="PROSITE" id="PS00330">
    <property type="entry name" value="HEMOLYSIN_CALCIUM"/>
    <property type="match status" value="3"/>
</dbReference>
<evidence type="ECO:0000256" key="2">
    <source>
        <dbReference type="ARBA" id="ARBA00022525"/>
    </source>
</evidence>
<keyword evidence="6" id="KW-1185">Reference proteome</keyword>
<reference evidence="5 6" key="1">
    <citation type="submission" date="2019-02" db="EMBL/GenBank/DDBJ databases">
        <title>Aquabacterium sp. strain KMB7.</title>
        <authorList>
            <person name="Chen W.-M."/>
        </authorList>
    </citation>
    <scope>NUCLEOTIDE SEQUENCE [LARGE SCALE GENOMIC DNA]</scope>
    <source>
        <strain evidence="5 6">KMB7</strain>
    </source>
</reference>
<evidence type="ECO:0000313" key="5">
    <source>
        <dbReference type="EMBL" id="TBO34118.1"/>
    </source>
</evidence>
<dbReference type="RefSeq" id="WP_130966067.1">
    <property type="nucleotide sequence ID" value="NZ_SIXI01000001.1"/>
</dbReference>
<protein>
    <recommendedName>
        <fullName evidence="4">Haemolysin-type calcium binding-related domain-containing protein</fullName>
    </recommendedName>
</protein>
<accession>A0A4Q9H283</accession>
<organism evidence="5 6">
    <name type="scientific">Aquabacterium lacunae</name>
    <dbReference type="NCBI Taxonomy" id="2528630"/>
    <lineage>
        <taxon>Bacteria</taxon>
        <taxon>Pseudomonadati</taxon>
        <taxon>Pseudomonadota</taxon>
        <taxon>Betaproteobacteria</taxon>
        <taxon>Burkholderiales</taxon>
        <taxon>Aquabacterium</taxon>
    </lineage>
</organism>
<dbReference type="PANTHER" id="PTHR38340">
    <property type="entry name" value="S-LAYER PROTEIN"/>
    <property type="match status" value="1"/>
</dbReference>
<evidence type="ECO:0000256" key="1">
    <source>
        <dbReference type="ARBA" id="ARBA00004613"/>
    </source>
</evidence>
<name>A0A4Q9H283_9BURK</name>
<comment type="caution">
    <text evidence="5">The sequence shown here is derived from an EMBL/GenBank/DDBJ whole genome shotgun (WGS) entry which is preliminary data.</text>
</comment>
<dbReference type="Gene3D" id="2.150.10.10">
    <property type="entry name" value="Serralysin-like metalloprotease, C-terminal"/>
    <property type="match status" value="2"/>
</dbReference>
<dbReference type="Pfam" id="PF00353">
    <property type="entry name" value="HemolysinCabind"/>
    <property type="match status" value="4"/>
</dbReference>
<dbReference type="Pfam" id="PF06594">
    <property type="entry name" value="HCBP_related"/>
    <property type="match status" value="1"/>
</dbReference>
<dbReference type="InterPro" id="IPR018511">
    <property type="entry name" value="Hemolysin-typ_Ca-bd_CS"/>
</dbReference>
<keyword evidence="3" id="KW-0106">Calcium</keyword>
<dbReference type="OrthoDB" id="9047490at2"/>
<sequence length="629" mass="64609">MAQTIAGTSGADTLLAQAGDTVQASAGNDVVQLQGTAVTVEWGPGQGDDRVTRAPGTGTFDVRLAAGVKPSDLVLIYRSGAYTSDSLVLAMADGSGAIELGRFEGLSSFSDPADAARTGLRQLVFADGTVIQASALQASLAGQMQVLSLPVATAGAQPTAGDDVLTGTEVAGGRGNDTIQATTVVYNAGDGFDEAYDQLVFYGRDPGAWGYGGTLTVKLGVGLDPSNVQLGWQDGEKKRQVLSFTDQPGSLTVGGLNRVEFANGEVWDATDIANARLTGRAPVSVNLDHRTQAVGETVIGSSRADTVWGGSGNDLIRGQEGADFISGGAGNDSLYAYEDVSAYGYSALSYDSLADTLRGGAGNDLVMGSGRDTILFNVGDGNDTVRMFDGDAVVLGAGLNAADLVIQRVDTTPLSTNTDTRVGFKGRSESVVIQMASAGIGALKFADGTVLSTADVWKRAAALNLTGTSGREALVGDIGDDTLSGLSGNDTLNGGAGNDSLLGGKGADLYEFNAGFGKDVIVENDSTLLVSDTARFNASASNQLWFKRVGTDLQVSVLGSQDQVTVKDWYKGSAYRVETFRAMDGKSLSASKVDALVSAMASFTPPAGATSLPADAPKTLVNLVASSWR</sequence>